<dbReference type="GO" id="GO:0017057">
    <property type="term" value="F:6-phosphogluconolactonase activity"/>
    <property type="evidence" value="ECO:0007669"/>
    <property type="project" value="UniProtKB-UniRule"/>
</dbReference>
<dbReference type="Proteomes" id="UP000801492">
    <property type="component" value="Unassembled WGS sequence"/>
</dbReference>
<comment type="catalytic activity">
    <reaction evidence="1 6">
        <text>6-phospho-D-glucono-1,5-lactone + H2O = 6-phospho-D-gluconate + H(+)</text>
        <dbReference type="Rhea" id="RHEA:12556"/>
        <dbReference type="ChEBI" id="CHEBI:15377"/>
        <dbReference type="ChEBI" id="CHEBI:15378"/>
        <dbReference type="ChEBI" id="CHEBI:57955"/>
        <dbReference type="ChEBI" id="CHEBI:58759"/>
        <dbReference type="EC" id="3.1.1.31"/>
    </reaction>
</comment>
<dbReference type="SUPFAM" id="SSF100950">
    <property type="entry name" value="NagB/RpiA/CoA transferase-like"/>
    <property type="match status" value="1"/>
</dbReference>
<keyword evidence="9" id="KW-1185">Reference proteome</keyword>
<comment type="function">
    <text evidence="6">Hydrolysis of 6-phosphogluconolactone to 6-phosphogluconate.</text>
</comment>
<dbReference type="PANTHER" id="PTHR11054">
    <property type="entry name" value="6-PHOSPHOGLUCONOLACTONASE"/>
    <property type="match status" value="1"/>
</dbReference>
<dbReference type="UniPathway" id="UPA00115">
    <property type="reaction ID" value="UER00409"/>
</dbReference>
<dbReference type="InterPro" id="IPR039104">
    <property type="entry name" value="6PGL"/>
</dbReference>
<dbReference type="GO" id="GO:0006098">
    <property type="term" value="P:pentose-phosphate shunt"/>
    <property type="evidence" value="ECO:0007669"/>
    <property type="project" value="UniProtKB-UniPathway"/>
</dbReference>
<evidence type="ECO:0000256" key="4">
    <source>
        <dbReference type="ARBA" id="ARBA00013198"/>
    </source>
</evidence>
<dbReference type="EC" id="3.1.1.31" evidence="4 6"/>
<comment type="caution">
    <text evidence="8">The sequence shown here is derived from an EMBL/GenBank/DDBJ whole genome shotgun (WGS) entry which is preliminary data.</text>
</comment>
<sequence length="235" mass="25994">MSVIVAEDELELSLKLAKLIEEVSNESIKQHDKFLIGVSGGSLITFLINGLPKITTDFSKWKIFFNDERVVPIDDPDSTFGAYKKDLVGKIPISEDQFVQIKQGLTADAAAKDYIQQMSVYFTGKLPQFDMLLLGMGPDGHTCSLFPGHKLLEENCVWVAPIIDSPKPPLARITITFPVINNARHCIFAMAGEGKAEMIKKVLVDKEDLPVNKVKPSSGSLTWILDKSAAKYLKN</sequence>
<evidence type="ECO:0000313" key="8">
    <source>
        <dbReference type="EMBL" id="KAF2899089.1"/>
    </source>
</evidence>
<dbReference type="NCBIfam" id="TIGR01198">
    <property type="entry name" value="pgl"/>
    <property type="match status" value="1"/>
</dbReference>
<dbReference type="GO" id="GO:0005975">
    <property type="term" value="P:carbohydrate metabolic process"/>
    <property type="evidence" value="ECO:0007669"/>
    <property type="project" value="UniProtKB-UniRule"/>
</dbReference>
<dbReference type="InterPro" id="IPR006148">
    <property type="entry name" value="Glc/Gal-6P_isomerase"/>
</dbReference>
<dbReference type="PANTHER" id="PTHR11054:SF0">
    <property type="entry name" value="6-PHOSPHOGLUCONOLACTONASE"/>
    <property type="match status" value="1"/>
</dbReference>
<evidence type="ECO:0000256" key="5">
    <source>
        <dbReference type="ARBA" id="ARBA00022801"/>
    </source>
</evidence>
<dbReference type="Pfam" id="PF01182">
    <property type="entry name" value="Glucosamine_iso"/>
    <property type="match status" value="1"/>
</dbReference>
<organism evidence="8 9">
    <name type="scientific">Ignelater luminosus</name>
    <name type="common">Cucubano</name>
    <name type="synonym">Pyrophorus luminosus</name>
    <dbReference type="NCBI Taxonomy" id="2038154"/>
    <lineage>
        <taxon>Eukaryota</taxon>
        <taxon>Metazoa</taxon>
        <taxon>Ecdysozoa</taxon>
        <taxon>Arthropoda</taxon>
        <taxon>Hexapoda</taxon>
        <taxon>Insecta</taxon>
        <taxon>Pterygota</taxon>
        <taxon>Neoptera</taxon>
        <taxon>Endopterygota</taxon>
        <taxon>Coleoptera</taxon>
        <taxon>Polyphaga</taxon>
        <taxon>Elateriformia</taxon>
        <taxon>Elateroidea</taxon>
        <taxon>Elateridae</taxon>
        <taxon>Agrypninae</taxon>
        <taxon>Pyrophorini</taxon>
        <taxon>Ignelater</taxon>
    </lineage>
</organism>
<proteinExistence type="inferred from homology"/>
<dbReference type="EMBL" id="VTPC01003051">
    <property type="protein sequence ID" value="KAF2899089.1"/>
    <property type="molecule type" value="Genomic_DNA"/>
</dbReference>
<feature type="domain" description="Glucosamine/galactosamine-6-phosphate isomerase" evidence="7">
    <location>
        <begin position="8"/>
        <end position="223"/>
    </location>
</feature>
<reference evidence="8" key="1">
    <citation type="submission" date="2019-08" db="EMBL/GenBank/DDBJ databases">
        <title>The genome of the North American firefly Photinus pyralis.</title>
        <authorList>
            <consortium name="Photinus pyralis genome working group"/>
            <person name="Fallon T.R."/>
            <person name="Sander Lower S.E."/>
            <person name="Weng J.-K."/>
        </authorList>
    </citation>
    <scope>NUCLEOTIDE SEQUENCE</scope>
    <source>
        <strain evidence="8">TRF0915ILg1</strain>
        <tissue evidence="8">Whole body</tissue>
    </source>
</reference>
<dbReference type="InterPro" id="IPR037171">
    <property type="entry name" value="NagB/RpiA_transferase-like"/>
</dbReference>
<dbReference type="FunFam" id="3.40.50.1360:FF:000005">
    <property type="entry name" value="6-phosphogluconolactonase"/>
    <property type="match status" value="1"/>
</dbReference>
<dbReference type="Gene3D" id="3.40.50.1360">
    <property type="match status" value="1"/>
</dbReference>
<evidence type="ECO:0000313" key="9">
    <source>
        <dbReference type="Proteomes" id="UP000801492"/>
    </source>
</evidence>
<gene>
    <name evidence="8" type="ORF">ILUMI_07078</name>
</gene>
<name>A0A8K0D757_IGNLU</name>
<dbReference type="AlphaFoldDB" id="A0A8K0D757"/>
<dbReference type="OrthoDB" id="432544at2759"/>
<dbReference type="InterPro" id="IPR005900">
    <property type="entry name" value="6-phosphogluconolactonase_DevB"/>
</dbReference>
<accession>A0A8K0D757</accession>
<evidence type="ECO:0000256" key="3">
    <source>
        <dbReference type="ARBA" id="ARBA00010662"/>
    </source>
</evidence>
<evidence type="ECO:0000256" key="6">
    <source>
        <dbReference type="RuleBase" id="RU365095"/>
    </source>
</evidence>
<evidence type="ECO:0000256" key="1">
    <source>
        <dbReference type="ARBA" id="ARBA00000832"/>
    </source>
</evidence>
<evidence type="ECO:0000259" key="7">
    <source>
        <dbReference type="Pfam" id="PF01182"/>
    </source>
</evidence>
<dbReference type="CDD" id="cd01400">
    <property type="entry name" value="6PGL"/>
    <property type="match status" value="1"/>
</dbReference>
<comment type="pathway">
    <text evidence="2 6">Carbohydrate degradation; pentose phosphate pathway; D-ribulose 5-phosphate from D-glucose 6-phosphate (oxidative stage): step 2/3.</text>
</comment>
<comment type="similarity">
    <text evidence="3 6">Belongs to the glucosamine/galactosamine-6-phosphate isomerase family. 6-phosphogluconolactonase subfamily.</text>
</comment>
<keyword evidence="5 6" id="KW-0378">Hydrolase</keyword>
<protein>
    <recommendedName>
        <fullName evidence="4 6">6-phosphogluconolactonase</fullName>
        <shortName evidence="6">6PGL</shortName>
        <ecNumber evidence="4 6">3.1.1.31</ecNumber>
    </recommendedName>
</protein>
<evidence type="ECO:0000256" key="2">
    <source>
        <dbReference type="ARBA" id="ARBA00004961"/>
    </source>
</evidence>